<evidence type="ECO:0000259" key="1">
    <source>
        <dbReference type="Pfam" id="PF19273"/>
    </source>
</evidence>
<gene>
    <name evidence="3" type="ORF">BRAA01T04627Z</name>
    <name evidence="2" type="ORF">BRAPAZ1V2_A01P50670.2</name>
</gene>
<protein>
    <recommendedName>
        <fullName evidence="1">Exportin-5 C-terminal domain-containing protein</fullName>
    </recommendedName>
</protein>
<dbReference type="Gramene" id="A01p50670.2_BraZ1">
    <property type="protein sequence ID" value="A01p50670.2_BraZ1.CDS"/>
    <property type="gene ID" value="A01g50670.2_BraZ1"/>
</dbReference>
<dbReference type="Pfam" id="PF19273">
    <property type="entry name" value="Exportin-5"/>
    <property type="match status" value="1"/>
</dbReference>
<organism evidence="3">
    <name type="scientific">Brassica campestris</name>
    <name type="common">Field mustard</name>
    <dbReference type="NCBI Taxonomy" id="3711"/>
    <lineage>
        <taxon>Eukaryota</taxon>
        <taxon>Viridiplantae</taxon>
        <taxon>Streptophyta</taxon>
        <taxon>Embryophyta</taxon>
        <taxon>Tracheophyta</taxon>
        <taxon>Spermatophyta</taxon>
        <taxon>Magnoliopsida</taxon>
        <taxon>eudicotyledons</taxon>
        <taxon>Gunneridae</taxon>
        <taxon>Pentapetalae</taxon>
        <taxon>rosids</taxon>
        <taxon>malvids</taxon>
        <taxon>Brassicales</taxon>
        <taxon>Brassicaceae</taxon>
        <taxon>Brassiceae</taxon>
        <taxon>Brassica</taxon>
    </lineage>
</organism>
<dbReference type="AlphaFoldDB" id="A0A3P5ZNU7"/>
<proteinExistence type="predicted"/>
<reference evidence="3" key="1">
    <citation type="submission" date="2018-11" db="EMBL/GenBank/DDBJ databases">
        <authorList>
            <consortium name="Genoscope - CEA"/>
            <person name="William W."/>
        </authorList>
    </citation>
    <scope>NUCLEOTIDE SEQUENCE</scope>
</reference>
<accession>A0A3P5ZNU7</accession>
<dbReference type="EMBL" id="LS974617">
    <property type="protein sequence ID" value="CAG7890991.1"/>
    <property type="molecule type" value="Genomic_DNA"/>
</dbReference>
<name>A0A3P5ZNU7_BRACM</name>
<feature type="domain" description="Exportin-5 C-terminal" evidence="1">
    <location>
        <begin position="8"/>
        <end position="75"/>
    </location>
</feature>
<dbReference type="EMBL" id="LR031571">
    <property type="protein sequence ID" value="VDC78125.1"/>
    <property type="molecule type" value="Genomic_DNA"/>
</dbReference>
<feature type="non-terminal residue" evidence="3">
    <location>
        <position position="81"/>
    </location>
</feature>
<sequence>MSTLKSNILVGMCSEIFVYLSQRHPAPRQVLLSLPRLAPGDLRDYEKALAETCEPKKQKQITRSMLSLALGISLEIIKTYL</sequence>
<evidence type="ECO:0000313" key="2">
    <source>
        <dbReference type="EMBL" id="CAG7890991.1"/>
    </source>
</evidence>
<dbReference type="Proteomes" id="UP000694005">
    <property type="component" value="Chromosome A01"/>
</dbReference>
<evidence type="ECO:0000313" key="3">
    <source>
        <dbReference type="EMBL" id="VDC78125.1"/>
    </source>
</evidence>
<dbReference type="InterPro" id="IPR045478">
    <property type="entry name" value="Exportin-5_C"/>
</dbReference>